<evidence type="ECO:0000256" key="2">
    <source>
        <dbReference type="ARBA" id="ARBA00005386"/>
    </source>
</evidence>
<dbReference type="SMART" id="SM00028">
    <property type="entry name" value="TPR"/>
    <property type="match status" value="3"/>
</dbReference>
<evidence type="ECO:0000259" key="9">
    <source>
        <dbReference type="Pfam" id="PF13844"/>
    </source>
</evidence>
<accession>A0A364NYP6</accession>
<dbReference type="PANTHER" id="PTHR44998">
    <property type="match status" value="1"/>
</dbReference>
<dbReference type="Pfam" id="PF13844">
    <property type="entry name" value="Glyco_transf_41"/>
    <property type="match status" value="2"/>
</dbReference>
<proteinExistence type="inferred from homology"/>
<dbReference type="EC" id="2.4.1.255" evidence="3"/>
<keyword evidence="6" id="KW-0677">Repeat</keyword>
<comment type="caution">
    <text evidence="10">The sequence shown here is derived from an EMBL/GenBank/DDBJ whole genome shotgun (WGS) entry which is preliminary data.</text>
</comment>
<comment type="pathway">
    <text evidence="1">Protein modification; protein glycosylation.</text>
</comment>
<feature type="domain" description="O-GlcNAc transferase C-terminal" evidence="9">
    <location>
        <begin position="240"/>
        <end position="385"/>
    </location>
</feature>
<evidence type="ECO:0000256" key="1">
    <source>
        <dbReference type="ARBA" id="ARBA00004922"/>
    </source>
</evidence>
<name>A0A364NYP6_9PROT</name>
<protein>
    <recommendedName>
        <fullName evidence="3">protein O-GlcNAc transferase</fullName>
        <ecNumber evidence="3">2.4.1.255</ecNumber>
    </recommendedName>
</protein>
<evidence type="ECO:0000256" key="5">
    <source>
        <dbReference type="ARBA" id="ARBA00022679"/>
    </source>
</evidence>
<dbReference type="EMBL" id="PGTO01000006">
    <property type="protein sequence ID" value="RAU22037.1"/>
    <property type="molecule type" value="Genomic_DNA"/>
</dbReference>
<keyword evidence="7 8" id="KW-0802">TPR repeat</keyword>
<reference evidence="10 11" key="1">
    <citation type="submission" date="2017-11" db="EMBL/GenBank/DDBJ databases">
        <title>Draft genome sequence of magnetotactic bacterium Magnetospirillum kuznetsovii LBB-42.</title>
        <authorList>
            <person name="Grouzdev D.S."/>
            <person name="Rysina M.S."/>
            <person name="Baslerov R.V."/>
            <person name="Koziaeva V."/>
        </authorList>
    </citation>
    <scope>NUCLEOTIDE SEQUENCE [LARGE SCALE GENOMIC DNA]</scope>
    <source>
        <strain evidence="10 11">LBB-42</strain>
    </source>
</reference>
<evidence type="ECO:0000256" key="6">
    <source>
        <dbReference type="ARBA" id="ARBA00022737"/>
    </source>
</evidence>
<dbReference type="SUPFAM" id="SSF48452">
    <property type="entry name" value="TPR-like"/>
    <property type="match status" value="1"/>
</dbReference>
<comment type="similarity">
    <text evidence="2">Belongs to the glycosyltransferase 41 family. O-GlcNAc transferase subfamily.</text>
</comment>
<dbReference type="OrthoDB" id="146908at2"/>
<feature type="repeat" description="TPR" evidence="8">
    <location>
        <begin position="57"/>
        <end position="90"/>
    </location>
</feature>
<dbReference type="SUPFAM" id="SSF53756">
    <property type="entry name" value="UDP-Glycosyltransferase/glycogen phosphorylase"/>
    <property type="match status" value="1"/>
</dbReference>
<dbReference type="Pfam" id="PF13181">
    <property type="entry name" value="TPR_8"/>
    <property type="match status" value="1"/>
</dbReference>
<evidence type="ECO:0000256" key="4">
    <source>
        <dbReference type="ARBA" id="ARBA00022676"/>
    </source>
</evidence>
<dbReference type="RefSeq" id="WP_112144271.1">
    <property type="nucleotide sequence ID" value="NZ_PGTO01000006.1"/>
</dbReference>
<gene>
    <name evidence="10" type="ORF">CU669_10095</name>
</gene>
<evidence type="ECO:0000256" key="3">
    <source>
        <dbReference type="ARBA" id="ARBA00011970"/>
    </source>
</evidence>
<evidence type="ECO:0000313" key="11">
    <source>
        <dbReference type="Proteomes" id="UP000251075"/>
    </source>
</evidence>
<dbReference type="GO" id="GO:0097363">
    <property type="term" value="F:protein O-acetylglucosaminyltransferase activity"/>
    <property type="evidence" value="ECO:0007669"/>
    <property type="project" value="UniProtKB-EC"/>
</dbReference>
<dbReference type="Proteomes" id="UP000251075">
    <property type="component" value="Unassembled WGS sequence"/>
</dbReference>
<dbReference type="AlphaFoldDB" id="A0A364NYP6"/>
<dbReference type="InterPro" id="IPR011990">
    <property type="entry name" value="TPR-like_helical_dom_sf"/>
</dbReference>
<dbReference type="Gene3D" id="3.40.50.2000">
    <property type="entry name" value="Glycogen Phosphorylase B"/>
    <property type="match status" value="1"/>
</dbReference>
<dbReference type="InterPro" id="IPR029489">
    <property type="entry name" value="OGT/SEC/SPY_C"/>
</dbReference>
<dbReference type="Gene3D" id="1.25.40.10">
    <property type="entry name" value="Tetratricopeptide repeat domain"/>
    <property type="match status" value="1"/>
</dbReference>
<dbReference type="PANTHER" id="PTHR44998:SF1">
    <property type="entry name" value="UDP-N-ACETYLGLUCOSAMINE--PEPTIDE N-ACETYLGLUCOSAMINYLTRANSFERASE 110 KDA SUBUNIT"/>
    <property type="match status" value="1"/>
</dbReference>
<keyword evidence="4" id="KW-0328">Glycosyltransferase</keyword>
<evidence type="ECO:0000313" key="10">
    <source>
        <dbReference type="EMBL" id="RAU22037.1"/>
    </source>
</evidence>
<evidence type="ECO:0000256" key="8">
    <source>
        <dbReference type="PROSITE-ProRule" id="PRU00339"/>
    </source>
</evidence>
<evidence type="ECO:0000256" key="7">
    <source>
        <dbReference type="ARBA" id="ARBA00022803"/>
    </source>
</evidence>
<dbReference type="InterPro" id="IPR019734">
    <property type="entry name" value="TPR_rpt"/>
</dbReference>
<organism evidence="10 11">
    <name type="scientific">Paramagnetospirillum kuznetsovii</name>
    <dbReference type="NCBI Taxonomy" id="2053833"/>
    <lineage>
        <taxon>Bacteria</taxon>
        <taxon>Pseudomonadati</taxon>
        <taxon>Pseudomonadota</taxon>
        <taxon>Alphaproteobacteria</taxon>
        <taxon>Rhodospirillales</taxon>
        <taxon>Magnetospirillaceae</taxon>
        <taxon>Paramagnetospirillum</taxon>
    </lineage>
</organism>
<dbReference type="PROSITE" id="PS50005">
    <property type="entry name" value="TPR"/>
    <property type="match status" value="1"/>
</dbReference>
<keyword evidence="11" id="KW-1185">Reference proteome</keyword>
<feature type="domain" description="O-GlcNAc transferase C-terminal" evidence="9">
    <location>
        <begin position="406"/>
        <end position="588"/>
    </location>
</feature>
<dbReference type="Gene3D" id="3.40.50.11380">
    <property type="match status" value="1"/>
</dbReference>
<sequence length="676" mass="75026">MASETFSSAINRAVGRDLSVLDLITAAEAIARSDGGQCAATLYEAWVRHNQDNPLLYAVLFNFGVVQMDSGDLAGAKDSFEKAIALNPDFLSAYVNLGRVHERLGVSGDAVACWSAMLDRLAPVTGTAISHKTTALNQIARVTETANQDETAEAMLRQSLDLDPSQREVVQHLLALRQRQCEWPVVEPWERVGRETLMTGMSPLSMAAYGDDPMLQLAAAWNYNRLDVGRPATEPATPKPTPGQRLRVGYLSSDLREHAVGHLTAELFEAHDKDKVELFAYYCGVAADDPLHHRIKGAFEHWRDISNVSDTDAARLMAEDGIQILVDLNGYTRDGRTKLVALRPAPVIVNWLGFPGSMGSPYHHYIIADDWIIPPESEIYYSETVLRLPCYQPNDRQRIVAPQRPTRAEAGLPETAMVYCCFNGLHKINRFTFARWLSILEQVPDSVLWLLSGAEGAQSRLRDLAAGRGLDPARLIFADKLANPYHLARYPLADLFLDTAPYGAHTTASDALWMGVPVLTLSGRSFASRVCGSLARAAGLADLVCLDPADYVDRAVALGHDRAGLAQYRQRLDANRQTCTLFDTHGLARSLEELFAQMWRTAEAGHLPLPDLTNLDACLEVGIEPDQDQTETLAMPDYEDWWSERLARRHAYRPMACDGRLWRRRLERVKGIEPSS</sequence>
<keyword evidence="5 10" id="KW-0808">Transferase</keyword>